<organism evidence="1 2">
    <name type="scientific">Bos mutus</name>
    <name type="common">wild yak</name>
    <dbReference type="NCBI Taxonomy" id="72004"/>
    <lineage>
        <taxon>Eukaryota</taxon>
        <taxon>Metazoa</taxon>
        <taxon>Chordata</taxon>
        <taxon>Craniata</taxon>
        <taxon>Vertebrata</taxon>
        <taxon>Euteleostomi</taxon>
        <taxon>Mammalia</taxon>
        <taxon>Eutheria</taxon>
        <taxon>Laurasiatheria</taxon>
        <taxon>Artiodactyla</taxon>
        <taxon>Ruminantia</taxon>
        <taxon>Pecora</taxon>
        <taxon>Bovidae</taxon>
        <taxon>Bovinae</taxon>
        <taxon>Bos</taxon>
    </lineage>
</organism>
<name>A0A6B0S9P3_9CETA</name>
<gene>
    <name evidence="1" type="ORF">E5288_WYG017460</name>
</gene>
<reference evidence="1" key="1">
    <citation type="submission" date="2019-10" db="EMBL/GenBank/DDBJ databases">
        <title>The sequence and de novo assembly of the wild yak genome.</title>
        <authorList>
            <person name="Liu Y."/>
        </authorList>
    </citation>
    <scope>NUCLEOTIDE SEQUENCE [LARGE SCALE GENOMIC DNA]</scope>
    <source>
        <strain evidence="1">WY2019</strain>
    </source>
</reference>
<dbReference type="AlphaFoldDB" id="A0A6B0S9P3"/>
<accession>A0A6B0S9P3</accession>
<evidence type="ECO:0000313" key="1">
    <source>
        <dbReference type="EMBL" id="MXQ99082.1"/>
    </source>
</evidence>
<dbReference type="Proteomes" id="UP000322234">
    <property type="component" value="Unassembled WGS sequence"/>
</dbReference>
<keyword evidence="2" id="KW-1185">Reference proteome</keyword>
<sequence length="120" mass="13540">MHGHSSLMGINKLKVGECVSVDAGLTGYLFQELQGHYFRNQFGNKIKACDQQLVHYIGVDPESKHRRRADTDLTVLTGAVKKIKGLDQQLIHCLGLDPECKHRRRADTDFTLLIGFDIFT</sequence>
<proteinExistence type="predicted"/>
<comment type="caution">
    <text evidence="1">The sequence shown here is derived from an EMBL/GenBank/DDBJ whole genome shotgun (WGS) entry which is preliminary data.</text>
</comment>
<protein>
    <submittedName>
        <fullName evidence="1">Uncharacterized protein</fullName>
    </submittedName>
</protein>
<evidence type="ECO:0000313" key="2">
    <source>
        <dbReference type="Proteomes" id="UP000322234"/>
    </source>
</evidence>
<dbReference type="EMBL" id="VBQZ03000343">
    <property type="protein sequence ID" value="MXQ99082.1"/>
    <property type="molecule type" value="Genomic_DNA"/>
</dbReference>